<proteinExistence type="predicted"/>
<sequence length="598" mass="65567">MKVKKESAHRLEVYPVDESTSGKGIAPTFLSWFSAENYDSKDFAGSFSYFRTAIDKSLGYRVEFLSCSIQGYHNSSPGNVTLHPEVQQYPKKESSTQRLKKVFVTLLAMTSKPLESTSEDTISSIDLEKPLDNTGHLVHDDSNSPTYERKKESSSEFDDIEEHPRYSLTREPTNPIEKENVITRTLSVVRTKDSGRDPGPPPDGGFHAWLQAILAHAVIFNTWGFVNSFGMFQDYYTETLKRSPSDISWVGSVQIFLLFGIGTFSGRATDAGFFKAVWSLGAVTIMFAVFMTSLCKTYLQLFLAQGLCLGIGSGLIFCPTVALVSTYFSSRRSIAIAISACGSATGGIIFPIIVQQLLPRIGYPWTMRVLGLVTVITLAPGFIFFRTRIPPRRSGPFFEWPAFKEPSYSLYAIGMFLNFWALYIGFFYINSFGRNAIGLSQSEGLTILMIMNALGTVGRMIPSCLADYFIGPMNALIPFTFASSIVLFAWSGVKSSPTLYAFSALYGFFGAGMQALFPAVATSLSTDMKKTGVRFGMILSIVSVASLTGPPIAGALIEKGNGSYLYMQLFAGLSMLLGTGVLILARFALTGPKLKAKV</sequence>
<comment type="caution">
    <text evidence="1">The sequence shown here is derived from an EMBL/GenBank/DDBJ whole genome shotgun (WGS) entry which is preliminary data.</text>
</comment>
<organism evidence="1">
    <name type="scientific">Ophidiomyces ophidiicola</name>
    <dbReference type="NCBI Taxonomy" id="1387563"/>
    <lineage>
        <taxon>Eukaryota</taxon>
        <taxon>Fungi</taxon>
        <taxon>Dikarya</taxon>
        <taxon>Ascomycota</taxon>
        <taxon>Pezizomycotina</taxon>
        <taxon>Eurotiomycetes</taxon>
        <taxon>Eurotiomycetidae</taxon>
        <taxon>Onygenales</taxon>
        <taxon>Onygenaceae</taxon>
        <taxon>Ophidiomyces</taxon>
    </lineage>
</organism>
<protein>
    <submittedName>
        <fullName evidence="1">Uncharacterized protein</fullName>
    </submittedName>
</protein>
<accession>A0ACB8UW75</accession>
<reference evidence="1" key="1">
    <citation type="journal article" date="2022" name="bioRxiv">
        <title>Population genetic analysis of Ophidiomyces ophidiicola, the causative agent of snake fungal disease, indicates recent introductions to the USA.</title>
        <authorList>
            <person name="Ladner J.T."/>
            <person name="Palmer J.M."/>
            <person name="Ettinger C.L."/>
            <person name="Stajich J.E."/>
            <person name="Farrell T.M."/>
            <person name="Glorioso B.M."/>
            <person name="Lawson B."/>
            <person name="Price S.J."/>
            <person name="Stengle A.G."/>
            <person name="Grear D.A."/>
            <person name="Lorch J.M."/>
        </authorList>
    </citation>
    <scope>NUCLEOTIDE SEQUENCE</scope>
    <source>
        <strain evidence="1">NWHC 24266-5</strain>
    </source>
</reference>
<gene>
    <name evidence="1" type="ORF">LOY88_003492</name>
</gene>
<evidence type="ECO:0000313" key="1">
    <source>
        <dbReference type="EMBL" id="KAI2386633.1"/>
    </source>
</evidence>
<dbReference type="EMBL" id="JALBCA010000046">
    <property type="protein sequence ID" value="KAI2386633.1"/>
    <property type="molecule type" value="Genomic_DNA"/>
</dbReference>
<name>A0ACB8UW75_9EURO</name>